<evidence type="ECO:0000259" key="10">
    <source>
        <dbReference type="PROSITE" id="PS50023"/>
    </source>
</evidence>
<evidence type="ECO:0000256" key="1">
    <source>
        <dbReference type="ARBA" id="ARBA00004123"/>
    </source>
</evidence>
<sequence length="424" mass="48510">EKDREIQLILQLPKQDLSPVYCKQLNDDIVKTAFEQFTEIRDITALGIASVQDYLKEDKNCVKCDGEIEAGDMGVVAPKAGDDKCWHPACFVCATCDELLVDLVYCCRDDRLYCERHYAELLRPRCGGCDELIFSGEYTKAMDEDFHQGHFACIKCEKSLTGHRYILREEKPYCIVCYEATFANTCEECKATIGTDSKDLSYKEKHWHEKCFHCSKCDVSLVDQPFASKNEKLFCAECHDQNFAARCDGCGDIFRAGKKKFEHKGKHWHEECFRCKQCDEPIGQKRFVPMEKEVVCMPCYEEHFADKCKACGKVINKGGVTYKEAPWHRECFTCTNCQSQLAGEKFTSRDEKPYCANCFGELFAKKCCRCTAPITGLGGTKFISFEERHWHSDCFVCYRCNISLVGKGFLTDSEEILCPECGRN</sequence>
<dbReference type="AlphaFoldDB" id="A0A8S4Q4T4"/>
<dbReference type="PANTHER" id="PTHR24205">
    <property type="entry name" value="FOUR AND A HALF LIM DOMAINS PROTEIN"/>
    <property type="match status" value="1"/>
</dbReference>
<dbReference type="Proteomes" id="UP000749559">
    <property type="component" value="Unassembled WGS sequence"/>
</dbReference>
<evidence type="ECO:0000256" key="9">
    <source>
        <dbReference type="PROSITE-ProRule" id="PRU00125"/>
    </source>
</evidence>
<feature type="non-terminal residue" evidence="12">
    <location>
        <position position="424"/>
    </location>
</feature>
<comment type="subcellular location">
    <subcellularLocation>
        <location evidence="1">Nucleus</location>
    </subcellularLocation>
</comment>
<reference evidence="12" key="1">
    <citation type="submission" date="2022-03" db="EMBL/GenBank/DDBJ databases">
        <authorList>
            <person name="Martin C."/>
        </authorList>
    </citation>
    <scope>NUCLEOTIDE SEQUENCE</scope>
</reference>
<keyword evidence="13" id="KW-1185">Reference proteome</keyword>
<dbReference type="GO" id="GO:0003712">
    <property type="term" value="F:transcription coregulator activity"/>
    <property type="evidence" value="ECO:0007669"/>
    <property type="project" value="TreeGrafter"/>
</dbReference>
<name>A0A8S4Q4T4_OWEFU</name>
<evidence type="ECO:0000313" key="13">
    <source>
        <dbReference type="Proteomes" id="UP000749559"/>
    </source>
</evidence>
<evidence type="ECO:0000256" key="2">
    <source>
        <dbReference type="ARBA" id="ARBA00008268"/>
    </source>
</evidence>
<proteinExistence type="inferred from homology"/>
<evidence type="ECO:0000259" key="11">
    <source>
        <dbReference type="PROSITE" id="PS51303"/>
    </source>
</evidence>
<dbReference type="CDD" id="cd09347">
    <property type="entry name" value="LIM4_FHL"/>
    <property type="match status" value="1"/>
</dbReference>
<evidence type="ECO:0000256" key="8">
    <source>
        <dbReference type="ARBA" id="ARBA00023242"/>
    </source>
</evidence>
<dbReference type="FunFam" id="2.10.110.10:FF:000005">
    <property type="entry name" value="Testin isoform 1"/>
    <property type="match status" value="1"/>
</dbReference>
<protein>
    <submittedName>
        <fullName evidence="12">Uncharacterized protein</fullName>
    </submittedName>
</protein>
<dbReference type="SMART" id="SM00132">
    <property type="entry name" value="LIM"/>
    <property type="match status" value="6"/>
</dbReference>
<keyword evidence="5" id="KW-0863">Zinc-finger</keyword>
<dbReference type="CDD" id="cd09343">
    <property type="entry name" value="LIM1_FHL"/>
    <property type="match status" value="1"/>
</dbReference>
<dbReference type="FunFam" id="2.10.110.10:FF:000070">
    <property type="entry name" value="Four and a half LIM domains 3"/>
    <property type="match status" value="1"/>
</dbReference>
<dbReference type="PROSITE" id="PS00478">
    <property type="entry name" value="LIM_DOMAIN_1"/>
    <property type="match status" value="4"/>
</dbReference>
<keyword evidence="3 9" id="KW-0479">Metal-binding</keyword>
<gene>
    <name evidence="12" type="ORF">OFUS_LOCUS23374</name>
</gene>
<dbReference type="InterPro" id="IPR001781">
    <property type="entry name" value="Znf_LIM"/>
</dbReference>
<feature type="domain" description="LIM zinc-binding" evidence="10">
    <location>
        <begin position="306"/>
        <end position="365"/>
    </location>
</feature>
<dbReference type="FunFam" id="2.10.110.10:FF:000081">
    <property type="entry name" value="Uncharacterized protein, isoform A"/>
    <property type="match status" value="1"/>
</dbReference>
<evidence type="ECO:0000256" key="3">
    <source>
        <dbReference type="ARBA" id="ARBA00022723"/>
    </source>
</evidence>
<feature type="domain" description="LIM zinc-binding" evidence="10">
    <location>
        <begin position="124"/>
        <end position="184"/>
    </location>
</feature>
<dbReference type="PROSITE" id="PS51303">
    <property type="entry name" value="PET"/>
    <property type="match status" value="1"/>
</dbReference>
<comment type="similarity">
    <text evidence="2">Belongs to the prickle / espinas / testin family.</text>
</comment>
<evidence type="ECO:0000256" key="6">
    <source>
        <dbReference type="ARBA" id="ARBA00022833"/>
    </source>
</evidence>
<dbReference type="OrthoDB" id="274660at2759"/>
<dbReference type="Pfam" id="PF00412">
    <property type="entry name" value="LIM"/>
    <property type="match status" value="6"/>
</dbReference>
<dbReference type="SUPFAM" id="SSF57716">
    <property type="entry name" value="Glucocorticoid receptor-like (DNA-binding domain)"/>
    <property type="match status" value="6"/>
</dbReference>
<accession>A0A8S4Q4T4</accession>
<dbReference type="FunFam" id="2.10.110.10:FF:000013">
    <property type="entry name" value="Four and a half LIM domains 1"/>
    <property type="match status" value="1"/>
</dbReference>
<dbReference type="GO" id="GO:0005634">
    <property type="term" value="C:nucleus"/>
    <property type="evidence" value="ECO:0007669"/>
    <property type="project" value="UniProtKB-SubCell"/>
</dbReference>
<dbReference type="Pfam" id="PF06297">
    <property type="entry name" value="PET"/>
    <property type="match status" value="1"/>
</dbReference>
<comment type="caution">
    <text evidence="12">The sequence shown here is derived from an EMBL/GenBank/DDBJ whole genome shotgun (WGS) entry which is preliminary data.</text>
</comment>
<dbReference type="CDD" id="cd09346">
    <property type="entry name" value="LIM3_FHL"/>
    <property type="match status" value="1"/>
</dbReference>
<dbReference type="Gene3D" id="2.10.110.10">
    <property type="entry name" value="Cysteine Rich Protein"/>
    <property type="match status" value="6"/>
</dbReference>
<evidence type="ECO:0000313" key="12">
    <source>
        <dbReference type="EMBL" id="CAH1799351.1"/>
    </source>
</evidence>
<feature type="domain" description="PET" evidence="11">
    <location>
        <begin position="1"/>
        <end position="60"/>
    </location>
</feature>
<dbReference type="PROSITE" id="PS00028">
    <property type="entry name" value="ZINC_FINGER_C2H2_1"/>
    <property type="match status" value="1"/>
</dbReference>
<dbReference type="FunFam" id="2.10.110.10:FF:000030">
    <property type="entry name" value="Four and a half LIM domains protein 2"/>
    <property type="match status" value="1"/>
</dbReference>
<feature type="domain" description="LIM zinc-binding" evidence="10">
    <location>
        <begin position="368"/>
        <end position="424"/>
    </location>
</feature>
<dbReference type="GO" id="GO:0008270">
    <property type="term" value="F:zinc ion binding"/>
    <property type="evidence" value="ECO:0007669"/>
    <property type="project" value="UniProtKB-KW"/>
</dbReference>
<evidence type="ECO:0000256" key="5">
    <source>
        <dbReference type="ARBA" id="ARBA00022771"/>
    </source>
</evidence>
<evidence type="ECO:0000256" key="4">
    <source>
        <dbReference type="ARBA" id="ARBA00022737"/>
    </source>
</evidence>
<dbReference type="CDD" id="cd09341">
    <property type="entry name" value="LIM2_Testin_like"/>
    <property type="match status" value="1"/>
</dbReference>
<dbReference type="InterPro" id="IPR010442">
    <property type="entry name" value="PET_domain"/>
</dbReference>
<feature type="domain" description="LIM zinc-binding" evidence="10">
    <location>
        <begin position="245"/>
        <end position="305"/>
    </location>
</feature>
<dbReference type="PROSITE" id="PS50023">
    <property type="entry name" value="LIM_DOMAIN_2"/>
    <property type="match status" value="5"/>
</dbReference>
<dbReference type="GO" id="GO:0030018">
    <property type="term" value="C:Z disc"/>
    <property type="evidence" value="ECO:0007669"/>
    <property type="project" value="TreeGrafter"/>
</dbReference>
<keyword evidence="7 9" id="KW-0440">LIM domain</keyword>
<keyword evidence="4" id="KW-0677">Repeat</keyword>
<dbReference type="EMBL" id="CAIIXF020000011">
    <property type="protein sequence ID" value="CAH1799351.1"/>
    <property type="molecule type" value="Genomic_DNA"/>
</dbReference>
<keyword evidence="6 9" id="KW-0862">Zinc</keyword>
<organism evidence="12 13">
    <name type="scientific">Owenia fusiformis</name>
    <name type="common">Polychaete worm</name>
    <dbReference type="NCBI Taxonomy" id="6347"/>
    <lineage>
        <taxon>Eukaryota</taxon>
        <taxon>Metazoa</taxon>
        <taxon>Spiralia</taxon>
        <taxon>Lophotrochozoa</taxon>
        <taxon>Annelida</taxon>
        <taxon>Polychaeta</taxon>
        <taxon>Sedentaria</taxon>
        <taxon>Canalipalpata</taxon>
        <taxon>Sabellida</taxon>
        <taxon>Oweniida</taxon>
        <taxon>Oweniidae</taxon>
        <taxon>Owenia</taxon>
    </lineage>
</organism>
<dbReference type="PANTHER" id="PTHR24205:SF4">
    <property type="entry name" value="PROTEIN ESPINAS"/>
    <property type="match status" value="1"/>
</dbReference>
<feature type="domain" description="LIM zinc-binding" evidence="10">
    <location>
        <begin position="59"/>
        <end position="123"/>
    </location>
</feature>
<dbReference type="FunFam" id="2.10.110.10:FF:000035">
    <property type="entry name" value="prickle-like protein 2 isoform X1"/>
    <property type="match status" value="1"/>
</dbReference>
<evidence type="ECO:0000256" key="7">
    <source>
        <dbReference type="ARBA" id="ARBA00023038"/>
    </source>
</evidence>
<keyword evidence="8" id="KW-0539">Nucleus</keyword>
<dbReference type="InterPro" id="IPR013087">
    <property type="entry name" value="Znf_C2H2_type"/>
</dbReference>